<protein>
    <submittedName>
        <fullName evidence="2">Uncharacterized protein</fullName>
    </submittedName>
</protein>
<dbReference type="AlphaFoldDB" id="A0A1I8B8K9"/>
<name>A0A1I8B8K9_MELHA</name>
<dbReference type="WBParaSite" id="MhA1_Contig1622.frz3.gene5">
    <property type="protein sequence ID" value="MhA1_Contig1622.frz3.gene5"/>
    <property type="gene ID" value="MhA1_Contig1622.frz3.gene5"/>
</dbReference>
<evidence type="ECO:0000313" key="2">
    <source>
        <dbReference type="WBParaSite" id="MhA1_Contig1622.frz3.gene5"/>
    </source>
</evidence>
<keyword evidence="1" id="KW-1185">Reference proteome</keyword>
<sequence length="185" mass="22065">MEIPELKNHVNNIKAFCLAEKVLKEKLNEVTKDFMEYQLKPKNNKHSKKEIKTPIQTVVDYIEDKLEIPTDWLNFEMVEKGNKNMKEEKKAQTEIERRKCFINICSPQKIFMAFNICFIDKDKNATQFEIFKDQIDMLSDAIFDPYRLPEKVKVYLNELIEKNQEIMKDYEFKTMDPSTSHNGRN</sequence>
<dbReference type="Proteomes" id="UP000095281">
    <property type="component" value="Unplaced"/>
</dbReference>
<reference evidence="2" key="1">
    <citation type="submission" date="2016-11" db="UniProtKB">
        <authorList>
            <consortium name="WormBaseParasite"/>
        </authorList>
    </citation>
    <scope>IDENTIFICATION</scope>
</reference>
<evidence type="ECO:0000313" key="1">
    <source>
        <dbReference type="Proteomes" id="UP000095281"/>
    </source>
</evidence>
<proteinExistence type="predicted"/>
<organism evidence="1 2">
    <name type="scientific">Meloidogyne hapla</name>
    <name type="common">Root-knot nematode worm</name>
    <dbReference type="NCBI Taxonomy" id="6305"/>
    <lineage>
        <taxon>Eukaryota</taxon>
        <taxon>Metazoa</taxon>
        <taxon>Ecdysozoa</taxon>
        <taxon>Nematoda</taxon>
        <taxon>Chromadorea</taxon>
        <taxon>Rhabditida</taxon>
        <taxon>Tylenchina</taxon>
        <taxon>Tylenchomorpha</taxon>
        <taxon>Tylenchoidea</taxon>
        <taxon>Meloidogynidae</taxon>
        <taxon>Meloidogyninae</taxon>
        <taxon>Meloidogyne</taxon>
    </lineage>
</organism>
<accession>A0A1I8B8K9</accession>